<keyword evidence="1" id="KW-0812">Transmembrane</keyword>
<dbReference type="PANTHER" id="PTHR34953:SF1">
    <property type="entry name" value="ALPHA_BETA HYDROLASE RELATED PROTEIN"/>
    <property type="match status" value="1"/>
</dbReference>
<sequence>MEKKLFKERLWARPWRWIKTLFFLISMLASLLLVCAPPLLIILLDLFLPPTLASTSFRDNPNFNLSTQIKNFNFRASLIDLPLISIARSLLILCVYAICDGRGAYLGVTTLCSLASAGYVFAKAVAMFGFAAASSGAADLWWRLNSDRRDETVAVEALFLTSLSLALAHIVVAYRTSCRERRKLMVYRIDIEAVKLKAVQIKGVLR</sequence>
<organism evidence="3 4">
    <name type="scientific">Rhynchospora pubera</name>
    <dbReference type="NCBI Taxonomy" id="906938"/>
    <lineage>
        <taxon>Eukaryota</taxon>
        <taxon>Viridiplantae</taxon>
        <taxon>Streptophyta</taxon>
        <taxon>Embryophyta</taxon>
        <taxon>Tracheophyta</taxon>
        <taxon>Spermatophyta</taxon>
        <taxon>Magnoliopsida</taxon>
        <taxon>Liliopsida</taxon>
        <taxon>Poales</taxon>
        <taxon>Cyperaceae</taxon>
        <taxon>Cyperoideae</taxon>
        <taxon>Rhynchosporeae</taxon>
        <taxon>Rhynchospora</taxon>
    </lineage>
</organism>
<gene>
    <name evidence="3" type="ORF">LUZ62_058091</name>
</gene>
<name>A0AAV8E0R7_9POAL</name>
<keyword evidence="3" id="KW-0378">Hydrolase</keyword>
<feature type="transmembrane region" description="Helical" evidence="1">
    <location>
        <begin position="111"/>
        <end position="133"/>
    </location>
</feature>
<feature type="transmembrane region" description="Helical" evidence="1">
    <location>
        <begin position="81"/>
        <end position="99"/>
    </location>
</feature>
<feature type="domain" description="MENTAL" evidence="2">
    <location>
        <begin position="60"/>
        <end position="133"/>
    </location>
</feature>
<feature type="transmembrane region" description="Helical" evidence="1">
    <location>
        <begin position="21"/>
        <end position="44"/>
    </location>
</feature>
<reference evidence="3" key="1">
    <citation type="submission" date="2022-08" db="EMBL/GenBank/DDBJ databases">
        <authorList>
            <person name="Marques A."/>
        </authorList>
    </citation>
    <scope>NUCLEOTIDE SEQUENCE</scope>
    <source>
        <strain evidence="3">RhyPub2mFocal</strain>
        <tissue evidence="3">Leaves</tissue>
    </source>
</reference>
<dbReference type="PANTHER" id="PTHR34953">
    <property type="entry name" value="ALPHA/BETA HYDROLASE RELATED PROTEIN"/>
    <property type="match status" value="1"/>
</dbReference>
<keyword evidence="4" id="KW-1185">Reference proteome</keyword>
<dbReference type="AlphaFoldDB" id="A0AAV8E0R7"/>
<dbReference type="EMBL" id="JAMFTS010000003">
    <property type="protein sequence ID" value="KAJ4773834.1"/>
    <property type="molecule type" value="Genomic_DNA"/>
</dbReference>
<evidence type="ECO:0000313" key="4">
    <source>
        <dbReference type="Proteomes" id="UP001140206"/>
    </source>
</evidence>
<feature type="transmembrane region" description="Helical" evidence="1">
    <location>
        <begin position="153"/>
        <end position="174"/>
    </location>
</feature>
<proteinExistence type="predicted"/>
<evidence type="ECO:0000313" key="3">
    <source>
        <dbReference type="EMBL" id="KAJ4773834.1"/>
    </source>
</evidence>
<evidence type="ECO:0000256" key="1">
    <source>
        <dbReference type="SAM" id="Phobius"/>
    </source>
</evidence>
<keyword evidence="1" id="KW-0472">Membrane</keyword>
<protein>
    <submittedName>
        <fullName evidence="3">Alpha/beta hydrolase related protein</fullName>
    </submittedName>
</protein>
<dbReference type="InterPro" id="IPR019498">
    <property type="entry name" value="MENTAL"/>
</dbReference>
<comment type="caution">
    <text evidence="3">The sequence shown here is derived from an EMBL/GenBank/DDBJ whole genome shotgun (WGS) entry which is preliminary data.</text>
</comment>
<dbReference type="GO" id="GO:0016787">
    <property type="term" value="F:hydrolase activity"/>
    <property type="evidence" value="ECO:0007669"/>
    <property type="project" value="UniProtKB-KW"/>
</dbReference>
<keyword evidence="1" id="KW-1133">Transmembrane helix</keyword>
<accession>A0AAV8E0R7</accession>
<evidence type="ECO:0000259" key="2">
    <source>
        <dbReference type="Pfam" id="PF10457"/>
    </source>
</evidence>
<dbReference type="Pfam" id="PF10457">
    <property type="entry name" value="MENTAL"/>
    <property type="match status" value="1"/>
</dbReference>
<dbReference type="Proteomes" id="UP001140206">
    <property type="component" value="Chromosome 3"/>
</dbReference>